<evidence type="ECO:0000256" key="1">
    <source>
        <dbReference type="SAM" id="Phobius"/>
    </source>
</evidence>
<gene>
    <name evidence="2" type="ORF">KME15_21600</name>
</gene>
<dbReference type="Proteomes" id="UP000757435">
    <property type="component" value="Unassembled WGS sequence"/>
</dbReference>
<reference evidence="2" key="2">
    <citation type="journal article" date="2022" name="Microbiol. Resour. Announc.">
        <title>Metagenome Sequencing to Explore Phylogenomics of Terrestrial Cyanobacteria.</title>
        <authorList>
            <person name="Ward R.D."/>
            <person name="Stajich J.E."/>
            <person name="Johansen J.R."/>
            <person name="Huntemann M."/>
            <person name="Clum A."/>
            <person name="Foster B."/>
            <person name="Foster B."/>
            <person name="Roux S."/>
            <person name="Palaniappan K."/>
            <person name="Varghese N."/>
            <person name="Mukherjee S."/>
            <person name="Reddy T.B.K."/>
            <person name="Daum C."/>
            <person name="Copeland A."/>
            <person name="Chen I.A."/>
            <person name="Ivanova N.N."/>
            <person name="Kyrpides N.C."/>
            <person name="Shapiro N."/>
            <person name="Eloe-Fadrosh E.A."/>
            <person name="Pietrasiak N."/>
        </authorList>
    </citation>
    <scope>NUCLEOTIDE SEQUENCE</scope>
    <source>
        <strain evidence="2">UHER 2000/2452</strain>
    </source>
</reference>
<keyword evidence="1" id="KW-0472">Membrane</keyword>
<organism evidence="2 3">
    <name type="scientific">Drouetiella hepatica Uher 2000/2452</name>
    <dbReference type="NCBI Taxonomy" id="904376"/>
    <lineage>
        <taxon>Bacteria</taxon>
        <taxon>Bacillati</taxon>
        <taxon>Cyanobacteriota</taxon>
        <taxon>Cyanophyceae</taxon>
        <taxon>Oculatellales</taxon>
        <taxon>Oculatellaceae</taxon>
        <taxon>Drouetiella</taxon>
    </lineage>
</organism>
<proteinExistence type="predicted"/>
<dbReference type="EMBL" id="JAHHHD010000033">
    <property type="protein sequence ID" value="MBW4661277.1"/>
    <property type="molecule type" value="Genomic_DNA"/>
</dbReference>
<keyword evidence="1" id="KW-1133">Transmembrane helix</keyword>
<evidence type="ECO:0000313" key="2">
    <source>
        <dbReference type="EMBL" id="MBW4661277.1"/>
    </source>
</evidence>
<comment type="caution">
    <text evidence="2">The sequence shown here is derived from an EMBL/GenBank/DDBJ whole genome shotgun (WGS) entry which is preliminary data.</text>
</comment>
<sequence length="122" mass="13874">MVTPVIVMNLLIALFCLYAARKVWRLSKNLAIAADALVRAEESTHAVLSGAPAAISRGQVGTQELRQQYRQLELQIHQAQKILALTGLSQFVWRWYTRRRIGRLPNSQVVKPRLSRKSRRLG</sequence>
<keyword evidence="1" id="KW-0812">Transmembrane</keyword>
<protein>
    <submittedName>
        <fullName evidence="2">Uncharacterized protein</fullName>
    </submittedName>
</protein>
<evidence type="ECO:0000313" key="3">
    <source>
        <dbReference type="Proteomes" id="UP000757435"/>
    </source>
</evidence>
<feature type="transmembrane region" description="Helical" evidence="1">
    <location>
        <begin position="6"/>
        <end position="24"/>
    </location>
</feature>
<dbReference type="AlphaFoldDB" id="A0A951QE83"/>
<accession>A0A951QE83</accession>
<reference evidence="2" key="1">
    <citation type="submission" date="2021-05" db="EMBL/GenBank/DDBJ databases">
        <authorList>
            <person name="Pietrasiak N."/>
            <person name="Ward R."/>
            <person name="Stajich J.E."/>
            <person name="Kurbessoian T."/>
        </authorList>
    </citation>
    <scope>NUCLEOTIDE SEQUENCE</scope>
    <source>
        <strain evidence="2">UHER 2000/2452</strain>
    </source>
</reference>
<name>A0A951QE83_9CYAN</name>